<dbReference type="Pfam" id="PF13802">
    <property type="entry name" value="Gal_mutarotas_2"/>
    <property type="match status" value="1"/>
</dbReference>
<comment type="similarity">
    <text evidence="1 2">Belongs to the glycosyl hydrolase 31 family.</text>
</comment>
<dbReference type="InterPro" id="IPR025887">
    <property type="entry name" value="Glyco_hydro_31_N_dom"/>
</dbReference>
<dbReference type="Pfam" id="PF21365">
    <property type="entry name" value="Glyco_hydro_31_3rd"/>
    <property type="match status" value="1"/>
</dbReference>
<dbReference type="EMBL" id="JBHTAC010000006">
    <property type="protein sequence ID" value="MFC7242423.1"/>
    <property type="molecule type" value="Genomic_DNA"/>
</dbReference>
<sequence length="799" mass="86563">MTYLQQTPHWEPIMPFRPPLVAHEYFSADPPELPRRAHGEHGPESVVWAELTGKDSTGATLHAHTDAGTTLQLHVGAAGDGILRVRLSEESGARSRSARLLPLTQPDPGAVATVVTGENTVTVTAGPLTAEVTLSPWRLSFHDADGRRLLGADPGLTDISGRMRTLPLGCSRVDGRIVAYHESFLMPADEVLSGTGERFTALNLRGQRPVMWNFDAFGSESDRAYKNVPFYQSSRGYGIVVDSGMPVEFDFGASTGSVTQLIVPDDLIEYYVLAGPTPADVLARYNALTGRPACPPKWAFGSWISSGFCRDTQEQVLARAATIREHGIPCDVLHLDTYWQAEGTWSHLLWDPVAFPDPDAMLATLHEQGFRVCVWMNSYLSHRTDRFAEAAERGFLLRRADGAVYVADSWHGSFPAGGIVDFTNPEATAWFQDLLRPLARQGVDVFKTDFAEGVPAEAVAFNGMTGTELHNVYALLFNDAVAEVTREVHGHSTVWGRSSYLGGQRHAAQWGGDTMCSYEAMASSMNGGLAHGLSGVPYWSHDSGGFCGTPSDDLYLRWAQFGALSPLVRFHGTTTREPWRFPAVEADVIEALRLRYRLLPYLYSAALRSAETGEPMMRALGVDTPADAASWRAEHVYRLGPELLVAPMISASQQRDVYLPPGEWVDWWSGDVIVGGVTSRVDPPLTQLPLWVRRDALLPVTAPAAHLADGPWAQLTLLSFGGGDAVTEIRDDGYVSTVAARRDGDTLSVTIAGPARVTAIAFPTVAGGTPPATVLVNGVRATLGPVDGLLTATWQAPGD</sequence>
<evidence type="ECO:0000259" key="5">
    <source>
        <dbReference type="Pfam" id="PF21365"/>
    </source>
</evidence>
<reference evidence="7" key="1">
    <citation type="journal article" date="2019" name="Int. J. Syst. Evol. Microbiol.">
        <title>The Global Catalogue of Microorganisms (GCM) 10K type strain sequencing project: providing services to taxonomists for standard genome sequencing and annotation.</title>
        <authorList>
            <consortium name="The Broad Institute Genomics Platform"/>
            <consortium name="The Broad Institute Genome Sequencing Center for Infectious Disease"/>
            <person name="Wu L."/>
            <person name="Ma J."/>
        </authorList>
    </citation>
    <scope>NUCLEOTIDE SEQUENCE [LARGE SCALE GENOMIC DNA]</scope>
    <source>
        <strain evidence="7">CGMCC 1.9106</strain>
    </source>
</reference>
<comment type="caution">
    <text evidence="6">The sequence shown here is derived from an EMBL/GenBank/DDBJ whole genome shotgun (WGS) entry which is preliminary data.</text>
</comment>
<dbReference type="Gene3D" id="3.20.20.80">
    <property type="entry name" value="Glycosidases"/>
    <property type="match status" value="1"/>
</dbReference>
<dbReference type="InterPro" id="IPR051816">
    <property type="entry name" value="Glycosyl_Hydrolase_31"/>
</dbReference>
<evidence type="ECO:0000256" key="2">
    <source>
        <dbReference type="RuleBase" id="RU361185"/>
    </source>
</evidence>
<dbReference type="CDD" id="cd14752">
    <property type="entry name" value="GH31_N"/>
    <property type="match status" value="1"/>
</dbReference>
<feature type="domain" description="Glycoside hydrolase family 31 TIM barrel" evidence="3">
    <location>
        <begin position="292"/>
        <end position="605"/>
    </location>
</feature>
<dbReference type="InterPro" id="IPR048395">
    <property type="entry name" value="Glyco_hydro_31_C"/>
</dbReference>
<dbReference type="SUPFAM" id="SSF74650">
    <property type="entry name" value="Galactose mutarotase-like"/>
    <property type="match status" value="1"/>
</dbReference>
<dbReference type="Pfam" id="PF01055">
    <property type="entry name" value="Glyco_hydro_31_2nd"/>
    <property type="match status" value="1"/>
</dbReference>
<protein>
    <submittedName>
        <fullName evidence="6">TIM-barrel domain-containing protein</fullName>
    </submittedName>
</protein>
<evidence type="ECO:0000259" key="3">
    <source>
        <dbReference type="Pfam" id="PF01055"/>
    </source>
</evidence>
<keyword evidence="7" id="KW-1185">Reference proteome</keyword>
<organism evidence="6 7">
    <name type="scientific">Catellatospora aurea</name>
    <dbReference type="NCBI Taxonomy" id="1337874"/>
    <lineage>
        <taxon>Bacteria</taxon>
        <taxon>Bacillati</taxon>
        <taxon>Actinomycetota</taxon>
        <taxon>Actinomycetes</taxon>
        <taxon>Micromonosporales</taxon>
        <taxon>Micromonosporaceae</taxon>
        <taxon>Catellatospora</taxon>
    </lineage>
</organism>
<feature type="domain" description="Glycosyl hydrolase family 31 C-terminal" evidence="5">
    <location>
        <begin position="613"/>
        <end position="697"/>
    </location>
</feature>
<name>A0ABW2GTN3_9ACTN</name>
<feature type="domain" description="Glycoside hydrolase family 31 N-terminal" evidence="4">
    <location>
        <begin position="73"/>
        <end position="250"/>
    </location>
</feature>
<dbReference type="Gene3D" id="2.60.40.1760">
    <property type="entry name" value="glycosyl hydrolase (family 31)"/>
    <property type="match status" value="1"/>
</dbReference>
<accession>A0ABW2GTN3</accession>
<dbReference type="SUPFAM" id="SSF51011">
    <property type="entry name" value="Glycosyl hydrolase domain"/>
    <property type="match status" value="1"/>
</dbReference>
<dbReference type="InterPro" id="IPR017853">
    <property type="entry name" value="GH"/>
</dbReference>
<evidence type="ECO:0000259" key="4">
    <source>
        <dbReference type="Pfam" id="PF13802"/>
    </source>
</evidence>
<dbReference type="InterPro" id="IPR013780">
    <property type="entry name" value="Glyco_hydro_b"/>
</dbReference>
<keyword evidence="2" id="KW-0326">Glycosidase</keyword>
<evidence type="ECO:0000256" key="1">
    <source>
        <dbReference type="ARBA" id="ARBA00007806"/>
    </source>
</evidence>
<dbReference type="Proteomes" id="UP001596392">
    <property type="component" value="Unassembled WGS sequence"/>
</dbReference>
<dbReference type="SUPFAM" id="SSF51445">
    <property type="entry name" value="(Trans)glycosidases"/>
    <property type="match status" value="1"/>
</dbReference>
<evidence type="ECO:0000313" key="6">
    <source>
        <dbReference type="EMBL" id="MFC7242423.1"/>
    </source>
</evidence>
<dbReference type="CDD" id="cd06593">
    <property type="entry name" value="GH31_xylosidase_YicI"/>
    <property type="match status" value="1"/>
</dbReference>
<dbReference type="InterPro" id="IPR000322">
    <property type="entry name" value="Glyco_hydro_31_TIM"/>
</dbReference>
<dbReference type="InterPro" id="IPR011013">
    <property type="entry name" value="Gal_mutarotase_sf_dom"/>
</dbReference>
<dbReference type="Gene3D" id="2.60.40.1180">
    <property type="entry name" value="Golgi alpha-mannosidase II"/>
    <property type="match status" value="1"/>
</dbReference>
<dbReference type="RefSeq" id="WP_376805808.1">
    <property type="nucleotide sequence ID" value="NZ_JBHTAC010000006.1"/>
</dbReference>
<keyword evidence="2" id="KW-0378">Hydrolase</keyword>
<dbReference type="PANTHER" id="PTHR43863">
    <property type="entry name" value="HYDROLASE, PUTATIVE (AFU_ORTHOLOGUE AFUA_1G03140)-RELATED"/>
    <property type="match status" value="1"/>
</dbReference>
<evidence type="ECO:0000313" key="7">
    <source>
        <dbReference type="Proteomes" id="UP001596392"/>
    </source>
</evidence>
<proteinExistence type="inferred from homology"/>
<gene>
    <name evidence="6" type="ORF">ACFQO7_08005</name>
</gene>
<dbReference type="PANTHER" id="PTHR43863:SF2">
    <property type="entry name" value="MALTASE-GLUCOAMYLASE"/>
    <property type="match status" value="1"/>
</dbReference>